<comment type="caution">
    <text evidence="2">The sequence shown here is derived from an EMBL/GenBank/DDBJ whole genome shotgun (WGS) entry which is preliminary data.</text>
</comment>
<protein>
    <recommendedName>
        <fullName evidence="4">Zinc-finger domain-containing protein</fullName>
    </recommendedName>
</protein>
<proteinExistence type="predicted"/>
<keyword evidence="1" id="KW-0472">Membrane</keyword>
<evidence type="ECO:0000256" key="1">
    <source>
        <dbReference type="SAM" id="Phobius"/>
    </source>
</evidence>
<evidence type="ECO:0000313" key="3">
    <source>
        <dbReference type="Proteomes" id="UP001597383"/>
    </source>
</evidence>
<gene>
    <name evidence="2" type="ORF">ACFSJF_07820</name>
</gene>
<evidence type="ECO:0000313" key="2">
    <source>
        <dbReference type="EMBL" id="MFD2044168.1"/>
    </source>
</evidence>
<name>A0ABW4VYD0_9BACI</name>
<evidence type="ECO:0008006" key="4">
    <source>
        <dbReference type="Google" id="ProtNLM"/>
    </source>
</evidence>
<organism evidence="2 3">
    <name type="scientific">Ornithinibacillus salinisoli</name>
    <dbReference type="NCBI Taxonomy" id="1848459"/>
    <lineage>
        <taxon>Bacteria</taxon>
        <taxon>Bacillati</taxon>
        <taxon>Bacillota</taxon>
        <taxon>Bacilli</taxon>
        <taxon>Bacillales</taxon>
        <taxon>Bacillaceae</taxon>
        <taxon>Ornithinibacillus</taxon>
    </lineage>
</organism>
<dbReference type="Proteomes" id="UP001597383">
    <property type="component" value="Unassembled WGS sequence"/>
</dbReference>
<feature type="transmembrane region" description="Helical" evidence="1">
    <location>
        <begin position="87"/>
        <end position="109"/>
    </location>
</feature>
<reference evidence="3" key="1">
    <citation type="journal article" date="2019" name="Int. J. Syst. Evol. Microbiol.">
        <title>The Global Catalogue of Microorganisms (GCM) 10K type strain sequencing project: providing services to taxonomists for standard genome sequencing and annotation.</title>
        <authorList>
            <consortium name="The Broad Institute Genomics Platform"/>
            <consortium name="The Broad Institute Genome Sequencing Center for Infectious Disease"/>
            <person name="Wu L."/>
            <person name="Ma J."/>
        </authorList>
    </citation>
    <scope>NUCLEOTIDE SEQUENCE [LARGE SCALE GENOMIC DNA]</scope>
    <source>
        <strain evidence="3">R28</strain>
    </source>
</reference>
<keyword evidence="3" id="KW-1185">Reference proteome</keyword>
<keyword evidence="1" id="KW-0812">Transmembrane</keyword>
<sequence>MGNKKNDLKQAFDQYIGTEPLVKEEDRSCVAKWLQQRCVSCERCFRRNCVKGLTTFERKLLSAFITVLITVPIITMILSGWERPMEGYMQMIGIVCLYLIPMILLYGLPVTMLSEYVTKKKQGIERSRRALYVHLFFGLSFTFLFVLIFDSRVTTYFFHPIDRFLFICSTLTSFIFWAVDELIRRYEID</sequence>
<feature type="transmembrane region" description="Helical" evidence="1">
    <location>
        <begin position="161"/>
        <end position="179"/>
    </location>
</feature>
<feature type="transmembrane region" description="Helical" evidence="1">
    <location>
        <begin position="60"/>
        <end position="81"/>
    </location>
</feature>
<accession>A0ABW4VYD0</accession>
<dbReference type="EMBL" id="JBHUHQ010000014">
    <property type="protein sequence ID" value="MFD2044168.1"/>
    <property type="molecule type" value="Genomic_DNA"/>
</dbReference>
<dbReference type="RefSeq" id="WP_377556475.1">
    <property type="nucleotide sequence ID" value="NZ_JBHUMI010000015.1"/>
</dbReference>
<feature type="transmembrane region" description="Helical" evidence="1">
    <location>
        <begin position="130"/>
        <end position="149"/>
    </location>
</feature>
<keyword evidence="1" id="KW-1133">Transmembrane helix</keyword>